<organism evidence="2 3">
    <name type="scientific">Corynebacterium ramonii</name>
    <dbReference type="NCBI Taxonomy" id="3026968"/>
    <lineage>
        <taxon>Bacteria</taxon>
        <taxon>Bacillati</taxon>
        <taxon>Actinomycetota</taxon>
        <taxon>Actinomycetes</taxon>
        <taxon>Mycobacteriales</taxon>
        <taxon>Corynebacteriaceae</taxon>
        <taxon>Corynebacterium</taxon>
    </lineage>
</organism>
<feature type="region of interest" description="Disordered" evidence="1">
    <location>
        <begin position="1"/>
        <end position="28"/>
    </location>
</feature>
<name>A0ABN4EHE7_9CORY</name>
<accession>A0ABN4EHE7</accession>
<sequence>MPCKGKISRGEILDKEHKSGPGDSDLLGALEAKRDPSQAWYQLTIRGDALRKFDGNPYTR</sequence>
<keyword evidence="3" id="KW-1185">Reference proteome</keyword>
<protein>
    <submittedName>
        <fullName evidence="2">Uncharacterized protein</fullName>
    </submittedName>
</protein>
<gene>
    <name evidence="2" type="ORF">CulFRC11_0741</name>
</gene>
<dbReference type="Proteomes" id="UP000029910">
    <property type="component" value="Chromosome"/>
</dbReference>
<dbReference type="EMBL" id="CP009622">
    <property type="protein sequence ID" value="AIU32329.1"/>
    <property type="molecule type" value="Genomic_DNA"/>
</dbReference>
<evidence type="ECO:0000313" key="3">
    <source>
        <dbReference type="Proteomes" id="UP000029910"/>
    </source>
</evidence>
<evidence type="ECO:0000256" key="1">
    <source>
        <dbReference type="SAM" id="MobiDB-lite"/>
    </source>
</evidence>
<evidence type="ECO:0000313" key="2">
    <source>
        <dbReference type="EMBL" id="AIU32329.1"/>
    </source>
</evidence>
<feature type="compositionally biased region" description="Basic and acidic residues" evidence="1">
    <location>
        <begin position="8"/>
        <end position="20"/>
    </location>
</feature>
<reference evidence="2 3" key="1">
    <citation type="journal article" date="2015" name="Genome Announc.">
        <title>Genome Sequence of Corynebacterium ulcerans Strain FRC11.</title>
        <authorList>
            <person name="Benevides Lde J."/>
            <person name="Viana M.V."/>
            <person name="Mariano D.C."/>
            <person name="Rocha Fde S."/>
            <person name="Bagano P.C."/>
            <person name="Folador E.L."/>
            <person name="Pereira F.L."/>
            <person name="Dorella F.A."/>
            <person name="Leal C.A."/>
            <person name="Carvalho A.F."/>
            <person name="Soares Sde C."/>
            <person name="Carneiro A."/>
            <person name="Ramos R."/>
            <person name="Badell-Ocando E."/>
            <person name="Guiso N."/>
            <person name="Silva A."/>
            <person name="Figueiredo H."/>
            <person name="Azevedo V."/>
            <person name="Guimaraes L.C."/>
        </authorList>
    </citation>
    <scope>NUCLEOTIDE SEQUENCE [LARGE SCALE GENOMIC DNA]</scope>
    <source>
        <strain evidence="3">FRC0011</strain>
    </source>
</reference>
<proteinExistence type="predicted"/>